<dbReference type="InterPro" id="IPR052206">
    <property type="entry name" value="Retinol_saturase"/>
</dbReference>
<keyword evidence="2" id="KW-0285">Flavoprotein</keyword>
<dbReference type="InterPro" id="IPR036188">
    <property type="entry name" value="FAD/NAD-bd_sf"/>
</dbReference>
<keyword evidence="5" id="KW-0521">NADP</keyword>
<accession>A0AAD9D7Y1</accession>
<proteinExistence type="inferred from homology"/>
<keyword evidence="7" id="KW-0560">Oxidoreductase</keyword>
<reference evidence="7" key="1">
    <citation type="submission" date="2023-06" db="EMBL/GenBank/DDBJ databases">
        <title>Survivors Of The Sea: Transcriptome response of Skeletonema marinoi to long-term dormancy.</title>
        <authorList>
            <person name="Pinder M.I.M."/>
            <person name="Kourtchenko O."/>
            <person name="Robertson E.K."/>
            <person name="Larsson T."/>
            <person name="Maumus F."/>
            <person name="Osuna-Cruz C.M."/>
            <person name="Vancaester E."/>
            <person name="Stenow R."/>
            <person name="Vandepoele K."/>
            <person name="Ploug H."/>
            <person name="Bruchert V."/>
            <person name="Godhe A."/>
            <person name="Topel M."/>
        </authorList>
    </citation>
    <scope>NUCLEOTIDE SEQUENCE</scope>
    <source>
        <strain evidence="7">R05AC</strain>
    </source>
</reference>
<name>A0AAD9D7Y1_9STRA</name>
<keyword evidence="3" id="KW-0732">Signal</keyword>
<evidence type="ECO:0000313" key="8">
    <source>
        <dbReference type="Proteomes" id="UP001224775"/>
    </source>
</evidence>
<keyword evidence="8" id="KW-1185">Reference proteome</keyword>
<comment type="similarity">
    <text evidence="1">Belongs to the carotenoid/retinoid oxidoreductase family. CrtISO subfamily.</text>
</comment>
<evidence type="ECO:0000256" key="1">
    <source>
        <dbReference type="ARBA" id="ARBA00005855"/>
    </source>
</evidence>
<evidence type="ECO:0000313" key="7">
    <source>
        <dbReference type="EMBL" id="KAK1737337.1"/>
    </source>
</evidence>
<dbReference type="AlphaFoldDB" id="A0AAD9D7Y1"/>
<dbReference type="Proteomes" id="UP001224775">
    <property type="component" value="Unassembled WGS sequence"/>
</dbReference>
<evidence type="ECO:0000256" key="2">
    <source>
        <dbReference type="ARBA" id="ARBA00022630"/>
    </source>
</evidence>
<protein>
    <submittedName>
        <fullName evidence="7">Phytoene dehydrogenase-related protein</fullName>
        <ecNumber evidence="7">1.-.-.-</ecNumber>
    </submittedName>
</protein>
<evidence type="ECO:0000256" key="6">
    <source>
        <dbReference type="ARBA" id="ARBA00023027"/>
    </source>
</evidence>
<comment type="caution">
    <text evidence="7">The sequence shown here is derived from an EMBL/GenBank/DDBJ whole genome shotgun (WGS) entry which is preliminary data.</text>
</comment>
<sequence length="689" mass="76408">MLALSGPDGAIGRILTDFGCYNKIKFKKLDTFFRWKDPARDIDAKIPIGIEGYVDTLCNMYPHDAKGIREFHQKYYPLAEWVVEFEKRRGLNKMLYALTNLPIIARLLALRRRTAADILDSLVKDPKAREILALPANLFGLHYSEHDAAVFVMASLLFHVPDSSVYYPIGGSGKAKILAKCFCDNGGGLSLQTHVDGITFDSNVSAKGVGLKDKTGISRTKTANCIINCYDLSTLVDKLCPEGTFPDSFVKKAHTHIPGRSLVAAWVGLDIDLKNYDIADYEIIHNNNMNEQMKDNTLIEQIARTADYSVLPTSIATVYSNIDPSCCRPGNSVISTSFIASYDVFANTLEEDGQRGRKYQLEQLVEHMSRATGIVDLADHIEVIETATPLTFKRYTENSSGSFLGWMATPRQGAFSSFSSRTPIHNLFQAGQWLGIGGVQGVMLSGIEASNIALRYLERLDEESEATGETALAASFTSTSTFITQQQHVQRNIHHHPSNKHSVALHLMPNEDDKDYISPMRQRPPPKGGDVAYNNENILRQLRHYNEIRKVGGKECVQDIYARDPNTSGDNTRFWFVGKVARCTGTVSAEAAIARQMNLLEEHATRIRPVELGRSFGILEFWFAPGDTEPLTSQNDMGTRLQKVRKVVDGSDKVPLLEVGLDLSIVTNQGAGFCIVRTADGVVPPHMIV</sequence>
<dbReference type="PANTHER" id="PTHR46091:SF3">
    <property type="entry name" value="AMINE OXIDASE DOMAIN-CONTAINING PROTEIN"/>
    <property type="match status" value="1"/>
</dbReference>
<evidence type="ECO:0000256" key="5">
    <source>
        <dbReference type="ARBA" id="ARBA00022857"/>
    </source>
</evidence>
<organism evidence="7 8">
    <name type="scientific">Skeletonema marinoi</name>
    <dbReference type="NCBI Taxonomy" id="267567"/>
    <lineage>
        <taxon>Eukaryota</taxon>
        <taxon>Sar</taxon>
        <taxon>Stramenopiles</taxon>
        <taxon>Ochrophyta</taxon>
        <taxon>Bacillariophyta</taxon>
        <taxon>Coscinodiscophyceae</taxon>
        <taxon>Thalassiosirophycidae</taxon>
        <taxon>Thalassiosirales</taxon>
        <taxon>Skeletonemataceae</taxon>
        <taxon>Skeletonema</taxon>
        <taxon>Skeletonema marinoi-dohrnii complex</taxon>
    </lineage>
</organism>
<dbReference type="EC" id="1.-.-.-" evidence="7"/>
<gene>
    <name evidence="7" type="ORF">QTG54_012204</name>
</gene>
<dbReference type="GO" id="GO:0016491">
    <property type="term" value="F:oxidoreductase activity"/>
    <property type="evidence" value="ECO:0007669"/>
    <property type="project" value="UniProtKB-KW"/>
</dbReference>
<evidence type="ECO:0000256" key="3">
    <source>
        <dbReference type="ARBA" id="ARBA00022729"/>
    </source>
</evidence>
<keyword evidence="6" id="KW-0520">NAD</keyword>
<dbReference type="SUPFAM" id="SSF51905">
    <property type="entry name" value="FAD/NAD(P)-binding domain"/>
    <property type="match status" value="1"/>
</dbReference>
<evidence type="ECO:0000256" key="4">
    <source>
        <dbReference type="ARBA" id="ARBA00022827"/>
    </source>
</evidence>
<dbReference type="EMBL" id="JATAAI010000026">
    <property type="protein sequence ID" value="KAK1737337.1"/>
    <property type="molecule type" value="Genomic_DNA"/>
</dbReference>
<keyword evidence="4" id="KW-0274">FAD</keyword>
<dbReference type="PANTHER" id="PTHR46091">
    <property type="entry name" value="BLR7054 PROTEIN"/>
    <property type="match status" value="1"/>
</dbReference>